<sequence>MLFRLASLIIQAISLLKSSHEKNLMSSGDAQLHEAIQQSKTAHEAEEANNKLQSLEDISSRFHRLHRNGFWTNVCCDNCITFAHLEPTTQAPELLASVTVSAYLRVYVFWKHVQLASNEEIYTPGQVLDLRVLENLLDSVQDYCMKQSHQEMDKVSAVLNLRLLWGYLRAHLGPLLALNERFTSQLAHVMLLSEATLPPHLCGETRACVHGAQ</sequence>
<name>A0ACB7SFK6_HYAAI</name>
<comment type="caution">
    <text evidence="1">The sequence shown here is derived from an EMBL/GenBank/DDBJ whole genome shotgun (WGS) entry which is preliminary data.</text>
</comment>
<accession>A0ACB7SFK6</accession>
<evidence type="ECO:0000313" key="2">
    <source>
        <dbReference type="Proteomes" id="UP000821845"/>
    </source>
</evidence>
<proteinExistence type="predicted"/>
<dbReference type="EMBL" id="CM023484">
    <property type="protein sequence ID" value="KAH6933475.1"/>
    <property type="molecule type" value="Genomic_DNA"/>
</dbReference>
<dbReference type="Proteomes" id="UP000821845">
    <property type="component" value="Chromosome 4"/>
</dbReference>
<evidence type="ECO:0000313" key="1">
    <source>
        <dbReference type="EMBL" id="KAH6933475.1"/>
    </source>
</evidence>
<organism evidence="1 2">
    <name type="scientific">Hyalomma asiaticum</name>
    <name type="common">Tick</name>
    <dbReference type="NCBI Taxonomy" id="266040"/>
    <lineage>
        <taxon>Eukaryota</taxon>
        <taxon>Metazoa</taxon>
        <taxon>Ecdysozoa</taxon>
        <taxon>Arthropoda</taxon>
        <taxon>Chelicerata</taxon>
        <taxon>Arachnida</taxon>
        <taxon>Acari</taxon>
        <taxon>Parasitiformes</taxon>
        <taxon>Ixodida</taxon>
        <taxon>Ixodoidea</taxon>
        <taxon>Ixodidae</taxon>
        <taxon>Hyalomminae</taxon>
        <taxon>Hyalomma</taxon>
    </lineage>
</organism>
<protein>
    <submittedName>
        <fullName evidence="1">Uncharacterized protein</fullName>
    </submittedName>
</protein>
<reference evidence="1" key="1">
    <citation type="submission" date="2020-05" db="EMBL/GenBank/DDBJ databases">
        <title>Large-scale comparative analyses of tick genomes elucidate their genetic diversity and vector capacities.</title>
        <authorList>
            <person name="Jia N."/>
            <person name="Wang J."/>
            <person name="Shi W."/>
            <person name="Du L."/>
            <person name="Sun Y."/>
            <person name="Zhan W."/>
            <person name="Jiang J."/>
            <person name="Wang Q."/>
            <person name="Zhang B."/>
            <person name="Ji P."/>
            <person name="Sakyi L.B."/>
            <person name="Cui X."/>
            <person name="Yuan T."/>
            <person name="Jiang B."/>
            <person name="Yang W."/>
            <person name="Lam T.T.-Y."/>
            <person name="Chang Q."/>
            <person name="Ding S."/>
            <person name="Wang X."/>
            <person name="Zhu J."/>
            <person name="Ruan X."/>
            <person name="Zhao L."/>
            <person name="Wei J."/>
            <person name="Que T."/>
            <person name="Du C."/>
            <person name="Cheng J."/>
            <person name="Dai P."/>
            <person name="Han X."/>
            <person name="Huang E."/>
            <person name="Gao Y."/>
            <person name="Liu J."/>
            <person name="Shao H."/>
            <person name="Ye R."/>
            <person name="Li L."/>
            <person name="Wei W."/>
            <person name="Wang X."/>
            <person name="Wang C."/>
            <person name="Yang T."/>
            <person name="Huo Q."/>
            <person name="Li W."/>
            <person name="Guo W."/>
            <person name="Chen H."/>
            <person name="Zhou L."/>
            <person name="Ni X."/>
            <person name="Tian J."/>
            <person name="Zhou Y."/>
            <person name="Sheng Y."/>
            <person name="Liu T."/>
            <person name="Pan Y."/>
            <person name="Xia L."/>
            <person name="Li J."/>
            <person name="Zhao F."/>
            <person name="Cao W."/>
        </authorList>
    </citation>
    <scope>NUCLEOTIDE SEQUENCE</scope>
    <source>
        <strain evidence="1">Hyas-2018</strain>
    </source>
</reference>
<gene>
    <name evidence="1" type="ORF">HPB50_015423</name>
</gene>
<keyword evidence="2" id="KW-1185">Reference proteome</keyword>